<name>A0ABX0J856_9BACL</name>
<gene>
    <name evidence="2" type="ORF">G9U52_22190</name>
</gene>
<dbReference type="Pfam" id="PF13472">
    <property type="entry name" value="Lipase_GDSL_2"/>
    <property type="match status" value="1"/>
</dbReference>
<dbReference type="SUPFAM" id="SSF52266">
    <property type="entry name" value="SGNH hydrolase"/>
    <property type="match status" value="1"/>
</dbReference>
<evidence type="ECO:0000313" key="3">
    <source>
        <dbReference type="Proteomes" id="UP001165962"/>
    </source>
</evidence>
<protein>
    <submittedName>
        <fullName evidence="2">SGNH/GDSL hydrolase family protein</fullName>
    </submittedName>
</protein>
<dbReference type="InterPro" id="IPR036514">
    <property type="entry name" value="SGNH_hydro_sf"/>
</dbReference>
<dbReference type="GO" id="GO:0016787">
    <property type="term" value="F:hydrolase activity"/>
    <property type="evidence" value="ECO:0007669"/>
    <property type="project" value="UniProtKB-KW"/>
</dbReference>
<dbReference type="EMBL" id="JAAOIW010000008">
    <property type="protein sequence ID" value="NHN32555.1"/>
    <property type="molecule type" value="Genomic_DNA"/>
</dbReference>
<comment type="caution">
    <text evidence="2">The sequence shown here is derived from an EMBL/GenBank/DDBJ whole genome shotgun (WGS) entry which is preliminary data.</text>
</comment>
<feature type="domain" description="SGNH hydrolase-type esterase" evidence="1">
    <location>
        <begin position="5"/>
        <end position="201"/>
    </location>
</feature>
<dbReference type="CDD" id="cd00229">
    <property type="entry name" value="SGNH_hydrolase"/>
    <property type="match status" value="1"/>
</dbReference>
<dbReference type="RefSeq" id="WP_166152834.1">
    <property type="nucleotide sequence ID" value="NZ_JAAOIW010000008.1"/>
</dbReference>
<dbReference type="Proteomes" id="UP001165962">
    <property type="component" value="Unassembled WGS sequence"/>
</dbReference>
<evidence type="ECO:0000259" key="1">
    <source>
        <dbReference type="Pfam" id="PF13472"/>
    </source>
</evidence>
<organism evidence="2 3">
    <name type="scientific">Paenibacillus agricola</name>
    <dbReference type="NCBI Taxonomy" id="2716264"/>
    <lineage>
        <taxon>Bacteria</taxon>
        <taxon>Bacillati</taxon>
        <taxon>Bacillota</taxon>
        <taxon>Bacilli</taxon>
        <taxon>Bacillales</taxon>
        <taxon>Paenibacillaceae</taxon>
        <taxon>Paenibacillus</taxon>
    </lineage>
</organism>
<keyword evidence="3" id="KW-1185">Reference proteome</keyword>
<sequence>MIYTALGDSITFGEHASSFAKAYPHLTVSTLNSSSCKVRGLVLARPGWSSYDLLDAVIWQGSSIISRSAVVSVWIGGVDLATAALFSFRTKQPPVAKHIVTNYRRNLSTIFTRIKKGSCARIICCTQYNPFPNSPLSVEWVDRLNRTINELAHSYDVTVAPAHTWFEGKQADLLYGYRTGKIEDALSGFLPIHPNDRGHRIIAMKLVPYLIPRK</sequence>
<accession>A0ABX0J856</accession>
<reference evidence="2" key="1">
    <citation type="submission" date="2020-03" db="EMBL/GenBank/DDBJ databases">
        <title>Draft sequencing of Paenibacilllus sp. S3N08.</title>
        <authorList>
            <person name="Kim D.-U."/>
        </authorList>
    </citation>
    <scope>NUCLEOTIDE SEQUENCE</scope>
    <source>
        <strain evidence="2">S3N08</strain>
    </source>
</reference>
<dbReference type="Gene3D" id="3.40.50.1110">
    <property type="entry name" value="SGNH hydrolase"/>
    <property type="match status" value="1"/>
</dbReference>
<dbReference type="InterPro" id="IPR013830">
    <property type="entry name" value="SGNH_hydro"/>
</dbReference>
<proteinExistence type="predicted"/>
<evidence type="ECO:0000313" key="2">
    <source>
        <dbReference type="EMBL" id="NHN32555.1"/>
    </source>
</evidence>
<keyword evidence="2" id="KW-0378">Hydrolase</keyword>